<sequence>AEFLAAAASATSIPKLHGVPEVIVTGRANVGKLSLLSAVLGRRGLLRTSENPTINLYQVGRAPGEAVLVDAPGCGGGGCPEWGEPLDHMSTTVKNRRIFVLFNGGHGLNGIDAMMLQSLDERIQASVGLKFTKTDTIPYRKLASSIGQLREGIAEAAPTCLGLIITLTAKYPHVGIDAVRNAIMHVCQR</sequence>
<evidence type="ECO:0000313" key="2">
    <source>
        <dbReference type="Proteomes" id="UP000886501"/>
    </source>
</evidence>
<keyword evidence="2" id="KW-1185">Reference proteome</keyword>
<comment type="caution">
    <text evidence="1">The sequence shown here is derived from an EMBL/GenBank/DDBJ whole genome shotgun (WGS) entry which is preliminary data.</text>
</comment>
<dbReference type="EMBL" id="MU118109">
    <property type="protein sequence ID" value="KAF9645001.1"/>
    <property type="molecule type" value="Genomic_DNA"/>
</dbReference>
<reference evidence="1" key="2">
    <citation type="journal article" date="2020" name="Nat. Commun.">
        <title>Large-scale genome sequencing of mycorrhizal fungi provides insights into the early evolution of symbiotic traits.</title>
        <authorList>
            <person name="Miyauchi S."/>
            <person name="Kiss E."/>
            <person name="Kuo A."/>
            <person name="Drula E."/>
            <person name="Kohler A."/>
            <person name="Sanchez-Garcia M."/>
            <person name="Morin E."/>
            <person name="Andreopoulos B."/>
            <person name="Barry K.W."/>
            <person name="Bonito G."/>
            <person name="Buee M."/>
            <person name="Carver A."/>
            <person name="Chen C."/>
            <person name="Cichocki N."/>
            <person name="Clum A."/>
            <person name="Culley D."/>
            <person name="Crous P.W."/>
            <person name="Fauchery L."/>
            <person name="Girlanda M."/>
            <person name="Hayes R.D."/>
            <person name="Keri Z."/>
            <person name="LaButti K."/>
            <person name="Lipzen A."/>
            <person name="Lombard V."/>
            <person name="Magnuson J."/>
            <person name="Maillard F."/>
            <person name="Murat C."/>
            <person name="Nolan M."/>
            <person name="Ohm R.A."/>
            <person name="Pangilinan J."/>
            <person name="Pereira M.F."/>
            <person name="Perotto S."/>
            <person name="Peter M."/>
            <person name="Pfister S."/>
            <person name="Riley R."/>
            <person name="Sitrit Y."/>
            <person name="Stielow J.B."/>
            <person name="Szollosi G."/>
            <person name="Zifcakova L."/>
            <person name="Stursova M."/>
            <person name="Spatafora J.W."/>
            <person name="Tedersoo L."/>
            <person name="Vaario L.M."/>
            <person name="Yamada A."/>
            <person name="Yan M."/>
            <person name="Wang P."/>
            <person name="Xu J."/>
            <person name="Bruns T."/>
            <person name="Baldrian P."/>
            <person name="Vilgalys R."/>
            <person name="Dunand C."/>
            <person name="Henrissat B."/>
            <person name="Grigoriev I.V."/>
            <person name="Hibbett D."/>
            <person name="Nagy L.G."/>
            <person name="Martin F.M."/>
        </authorList>
    </citation>
    <scope>NUCLEOTIDE SEQUENCE</scope>
    <source>
        <strain evidence="1">P2</strain>
    </source>
</reference>
<reference evidence="1" key="1">
    <citation type="submission" date="2019-10" db="EMBL/GenBank/DDBJ databases">
        <authorList>
            <consortium name="DOE Joint Genome Institute"/>
            <person name="Kuo A."/>
            <person name="Miyauchi S."/>
            <person name="Kiss E."/>
            <person name="Drula E."/>
            <person name="Kohler A."/>
            <person name="Sanchez-Garcia M."/>
            <person name="Andreopoulos B."/>
            <person name="Barry K.W."/>
            <person name="Bonito G."/>
            <person name="Buee M."/>
            <person name="Carver A."/>
            <person name="Chen C."/>
            <person name="Cichocki N."/>
            <person name="Clum A."/>
            <person name="Culley D."/>
            <person name="Crous P.W."/>
            <person name="Fauchery L."/>
            <person name="Girlanda M."/>
            <person name="Hayes R."/>
            <person name="Keri Z."/>
            <person name="Labutti K."/>
            <person name="Lipzen A."/>
            <person name="Lombard V."/>
            <person name="Magnuson J."/>
            <person name="Maillard F."/>
            <person name="Morin E."/>
            <person name="Murat C."/>
            <person name="Nolan M."/>
            <person name="Ohm R."/>
            <person name="Pangilinan J."/>
            <person name="Pereira M."/>
            <person name="Perotto S."/>
            <person name="Peter M."/>
            <person name="Riley R."/>
            <person name="Sitrit Y."/>
            <person name="Stielow B."/>
            <person name="Szollosi G."/>
            <person name="Zifcakova L."/>
            <person name="Stursova M."/>
            <person name="Spatafora J.W."/>
            <person name="Tedersoo L."/>
            <person name="Vaario L.-M."/>
            <person name="Yamada A."/>
            <person name="Yan M."/>
            <person name="Wang P."/>
            <person name="Xu J."/>
            <person name="Bruns T."/>
            <person name="Baldrian P."/>
            <person name="Vilgalys R."/>
            <person name="Henrissat B."/>
            <person name="Grigoriev I.V."/>
            <person name="Hibbett D."/>
            <person name="Nagy L.G."/>
            <person name="Martin F.M."/>
        </authorList>
    </citation>
    <scope>NUCLEOTIDE SEQUENCE</scope>
    <source>
        <strain evidence="1">P2</strain>
    </source>
</reference>
<accession>A0ACB6Z780</accession>
<gene>
    <name evidence="1" type="ORF">BDM02DRAFT_3102028</name>
</gene>
<protein>
    <submittedName>
        <fullName evidence="1">Uncharacterized protein</fullName>
    </submittedName>
</protein>
<feature type="non-terminal residue" evidence="1">
    <location>
        <position position="1"/>
    </location>
</feature>
<name>A0ACB6Z780_THEGA</name>
<proteinExistence type="predicted"/>
<evidence type="ECO:0000313" key="1">
    <source>
        <dbReference type="EMBL" id="KAF9645001.1"/>
    </source>
</evidence>
<organism evidence="1 2">
    <name type="scientific">Thelephora ganbajun</name>
    <name type="common">Ganba fungus</name>
    <dbReference type="NCBI Taxonomy" id="370292"/>
    <lineage>
        <taxon>Eukaryota</taxon>
        <taxon>Fungi</taxon>
        <taxon>Dikarya</taxon>
        <taxon>Basidiomycota</taxon>
        <taxon>Agaricomycotina</taxon>
        <taxon>Agaricomycetes</taxon>
        <taxon>Thelephorales</taxon>
        <taxon>Thelephoraceae</taxon>
        <taxon>Thelephora</taxon>
    </lineage>
</organism>
<dbReference type="Proteomes" id="UP000886501">
    <property type="component" value="Unassembled WGS sequence"/>
</dbReference>